<dbReference type="EC" id="2.3.1.-" evidence="2"/>
<sequence>MGNKVVLHQAKTSDLGLIEGMLYETASWLKSIGSKQWNGVLEGRDNHNTPQAIERGEVFYCTINDEPVGMFILWSNQSEWDAQLWGAEDSSEYFYLHRLNLVRKFSGQGIANEILAEIKAYSQKKGKSGVRLDCISSNAVLNKLYQSADFAFLKTIYDHDAGEQVADFNLYEYDCK</sequence>
<evidence type="ECO:0000313" key="2">
    <source>
        <dbReference type="EMBL" id="MDZ5757036.1"/>
    </source>
</evidence>
<dbReference type="SUPFAM" id="SSF55729">
    <property type="entry name" value="Acyl-CoA N-acyltransferases (Nat)"/>
    <property type="match status" value="1"/>
</dbReference>
<feature type="domain" description="N-acetyltransferase" evidence="1">
    <location>
        <begin position="5"/>
        <end position="176"/>
    </location>
</feature>
<dbReference type="Proteomes" id="UP001290462">
    <property type="component" value="Unassembled WGS sequence"/>
</dbReference>
<dbReference type="Gene3D" id="3.40.630.30">
    <property type="match status" value="1"/>
</dbReference>
<dbReference type="InterPro" id="IPR016181">
    <property type="entry name" value="Acyl_CoA_acyltransferase"/>
</dbReference>
<dbReference type="CDD" id="cd04301">
    <property type="entry name" value="NAT_SF"/>
    <property type="match status" value="1"/>
</dbReference>
<dbReference type="AlphaFoldDB" id="A0AAW9JWF8"/>
<evidence type="ECO:0000259" key="1">
    <source>
        <dbReference type="PROSITE" id="PS51186"/>
    </source>
</evidence>
<comment type="caution">
    <text evidence="2">The sequence shown here is derived from an EMBL/GenBank/DDBJ whole genome shotgun (WGS) entry which is preliminary data.</text>
</comment>
<keyword evidence="2" id="KW-0808">Transferase</keyword>
<protein>
    <submittedName>
        <fullName evidence="2">GNAT family N-acetyltransferase</fullName>
        <ecNumber evidence="2">2.3.1.-</ecNumber>
    </submittedName>
</protein>
<dbReference type="EMBL" id="JAVBVO010000001">
    <property type="protein sequence ID" value="MDZ5757036.1"/>
    <property type="molecule type" value="Genomic_DNA"/>
</dbReference>
<keyword evidence="2" id="KW-0012">Acyltransferase</keyword>
<organism evidence="2 3">
    <name type="scientific">Carnobacterium maltaromaticum</name>
    <name type="common">Carnobacterium piscicola</name>
    <dbReference type="NCBI Taxonomy" id="2751"/>
    <lineage>
        <taxon>Bacteria</taxon>
        <taxon>Bacillati</taxon>
        <taxon>Bacillota</taxon>
        <taxon>Bacilli</taxon>
        <taxon>Lactobacillales</taxon>
        <taxon>Carnobacteriaceae</taxon>
        <taxon>Carnobacterium</taxon>
    </lineage>
</organism>
<dbReference type="InterPro" id="IPR000182">
    <property type="entry name" value="GNAT_dom"/>
</dbReference>
<dbReference type="RefSeq" id="WP_322808204.1">
    <property type="nucleotide sequence ID" value="NZ_JAVBVO010000001.1"/>
</dbReference>
<dbReference type="PROSITE" id="PS51186">
    <property type="entry name" value="GNAT"/>
    <property type="match status" value="1"/>
</dbReference>
<dbReference type="Pfam" id="PF00583">
    <property type="entry name" value="Acetyltransf_1"/>
    <property type="match status" value="1"/>
</dbReference>
<dbReference type="GO" id="GO:0016747">
    <property type="term" value="F:acyltransferase activity, transferring groups other than amino-acyl groups"/>
    <property type="evidence" value="ECO:0007669"/>
    <property type="project" value="InterPro"/>
</dbReference>
<accession>A0AAW9JWF8</accession>
<reference evidence="2" key="1">
    <citation type="submission" date="2023-08" db="EMBL/GenBank/DDBJ databases">
        <title>Genomic characterization of piscicolin 126 produced by Carnobacterium maltaromaticum CM22 strain isolated from salmon (Salmo salar).</title>
        <authorList>
            <person name="Gonzalez-Gragera E."/>
            <person name="Garcia-Lopez J.D."/>
            <person name="Teso-Perez C."/>
            <person name="Gimenez-Hernandez I."/>
            <person name="Peralta-Sanchez J.M."/>
            <person name="Valdivia E."/>
            <person name="Montalban-Lopez M."/>
            <person name="Martin-Platero A.M."/>
            <person name="Banos A."/>
            <person name="Martinez-Bueno M."/>
        </authorList>
    </citation>
    <scope>NUCLEOTIDE SEQUENCE</scope>
    <source>
        <strain evidence="2">CM22</strain>
    </source>
</reference>
<gene>
    <name evidence="2" type="ORF">RAK27_00005</name>
</gene>
<name>A0AAW9JWF8_CARML</name>
<proteinExistence type="predicted"/>
<evidence type="ECO:0000313" key="3">
    <source>
        <dbReference type="Proteomes" id="UP001290462"/>
    </source>
</evidence>